<dbReference type="InterPro" id="IPR000873">
    <property type="entry name" value="AMP-dep_synth/lig_dom"/>
</dbReference>
<dbReference type="Pfam" id="PF00501">
    <property type="entry name" value="AMP-binding"/>
    <property type="match status" value="1"/>
</dbReference>
<dbReference type="STRING" id="1754192.A0A1Y1VUU6"/>
<evidence type="ECO:0000313" key="2">
    <source>
        <dbReference type="EMBL" id="ORX65069.1"/>
    </source>
</evidence>
<dbReference type="Gene3D" id="3.40.50.980">
    <property type="match status" value="2"/>
</dbReference>
<dbReference type="EMBL" id="MCFG01000480">
    <property type="protein sequence ID" value="ORX65069.1"/>
    <property type="molecule type" value="Genomic_DNA"/>
</dbReference>
<evidence type="ECO:0000259" key="1">
    <source>
        <dbReference type="Pfam" id="PF00501"/>
    </source>
</evidence>
<dbReference type="AlphaFoldDB" id="A0A1Y1VUU6"/>
<dbReference type="GO" id="GO:0044550">
    <property type="term" value="P:secondary metabolite biosynthetic process"/>
    <property type="evidence" value="ECO:0007669"/>
    <property type="project" value="TreeGrafter"/>
</dbReference>
<reference evidence="2 3" key="1">
    <citation type="submission" date="2016-08" db="EMBL/GenBank/DDBJ databases">
        <title>A Parts List for Fungal Cellulosomes Revealed by Comparative Genomics.</title>
        <authorList>
            <consortium name="DOE Joint Genome Institute"/>
            <person name="Haitjema C.H."/>
            <person name="Gilmore S.P."/>
            <person name="Henske J.K."/>
            <person name="Solomon K.V."/>
            <person name="De Groot R."/>
            <person name="Kuo A."/>
            <person name="Mondo S.J."/>
            <person name="Salamov A.A."/>
            <person name="Labutti K."/>
            <person name="Zhao Z."/>
            <person name="Chiniquy J."/>
            <person name="Barry K."/>
            <person name="Brewer H.M."/>
            <person name="Purvine S.O."/>
            <person name="Wright A.T."/>
            <person name="Boxma B."/>
            <person name="Van Alen T."/>
            <person name="Hackstein J.H."/>
            <person name="Baker S.E."/>
            <person name="Grigoriev I.V."/>
            <person name="O'Malley M.A."/>
        </authorList>
    </citation>
    <scope>NUCLEOTIDE SEQUENCE [LARGE SCALE GENOMIC DNA]</scope>
    <source>
        <strain evidence="2 3">S4</strain>
    </source>
</reference>
<sequence>MASNNPDRCAIVYNDEKLSFKELNEMSNSLAYFLRQQNIQRNDIIPIICDRSPSYYISIISISKAGGAFLPIDKKLPIDRIKFIIDEVKPKIILYNNTQDIIDKLDNENYNIYNLRNHNYSLNTDNINSINEPNDTCYVLFTSGTTGKPKGALISHFNIYNNLREFTKE</sequence>
<gene>
    <name evidence="2" type="ORF">BCR32DRAFT_212206</name>
</gene>
<dbReference type="GO" id="GO:0043041">
    <property type="term" value="P:amino acid activation for nonribosomal peptide biosynthetic process"/>
    <property type="evidence" value="ECO:0007669"/>
    <property type="project" value="TreeGrafter"/>
</dbReference>
<keyword evidence="3" id="KW-1185">Reference proteome</keyword>
<reference evidence="2 3" key="2">
    <citation type="submission" date="2016-08" db="EMBL/GenBank/DDBJ databases">
        <title>Pervasive Adenine N6-methylation of Active Genes in Fungi.</title>
        <authorList>
            <consortium name="DOE Joint Genome Institute"/>
            <person name="Mondo S.J."/>
            <person name="Dannebaum R.O."/>
            <person name="Kuo R.C."/>
            <person name="Labutti K."/>
            <person name="Haridas S."/>
            <person name="Kuo A."/>
            <person name="Salamov A."/>
            <person name="Ahrendt S.R."/>
            <person name="Lipzen A."/>
            <person name="Sullivan W."/>
            <person name="Andreopoulos W.B."/>
            <person name="Clum A."/>
            <person name="Lindquist E."/>
            <person name="Daum C."/>
            <person name="Ramamoorthy G.K."/>
            <person name="Gryganskyi A."/>
            <person name="Culley D."/>
            <person name="Magnuson J.K."/>
            <person name="James T.Y."/>
            <person name="O'Malley M.A."/>
            <person name="Stajich J.E."/>
            <person name="Spatafora J.W."/>
            <person name="Visel A."/>
            <person name="Grigoriev I.V."/>
        </authorList>
    </citation>
    <scope>NUCLEOTIDE SEQUENCE [LARGE SCALE GENOMIC DNA]</scope>
    <source>
        <strain evidence="2 3">S4</strain>
    </source>
</reference>
<dbReference type="Proteomes" id="UP000193944">
    <property type="component" value="Unassembled WGS sequence"/>
</dbReference>
<dbReference type="InterPro" id="IPR020845">
    <property type="entry name" value="AMP-binding_CS"/>
</dbReference>
<feature type="domain" description="AMP-dependent synthetase/ligase" evidence="1">
    <location>
        <begin position="2"/>
        <end position="166"/>
    </location>
</feature>
<dbReference type="PANTHER" id="PTHR45527:SF1">
    <property type="entry name" value="FATTY ACID SYNTHASE"/>
    <property type="match status" value="1"/>
</dbReference>
<accession>A0A1Y1VUU6</accession>
<feature type="non-terminal residue" evidence="2">
    <location>
        <position position="169"/>
    </location>
</feature>
<dbReference type="GO" id="GO:0005737">
    <property type="term" value="C:cytoplasm"/>
    <property type="evidence" value="ECO:0007669"/>
    <property type="project" value="TreeGrafter"/>
</dbReference>
<dbReference type="OrthoDB" id="2151211at2759"/>
<organism evidence="2 3">
    <name type="scientific">Anaeromyces robustus</name>
    <dbReference type="NCBI Taxonomy" id="1754192"/>
    <lineage>
        <taxon>Eukaryota</taxon>
        <taxon>Fungi</taxon>
        <taxon>Fungi incertae sedis</taxon>
        <taxon>Chytridiomycota</taxon>
        <taxon>Chytridiomycota incertae sedis</taxon>
        <taxon>Neocallimastigomycetes</taxon>
        <taxon>Neocallimastigales</taxon>
        <taxon>Neocallimastigaceae</taxon>
        <taxon>Anaeromyces</taxon>
    </lineage>
</organism>
<dbReference type="GO" id="GO:0031177">
    <property type="term" value="F:phosphopantetheine binding"/>
    <property type="evidence" value="ECO:0007669"/>
    <property type="project" value="TreeGrafter"/>
</dbReference>
<dbReference type="SUPFAM" id="SSF56801">
    <property type="entry name" value="Acetyl-CoA synthetase-like"/>
    <property type="match status" value="1"/>
</dbReference>
<dbReference type="PROSITE" id="PS00455">
    <property type="entry name" value="AMP_BINDING"/>
    <property type="match status" value="1"/>
</dbReference>
<dbReference type="PANTHER" id="PTHR45527">
    <property type="entry name" value="NONRIBOSOMAL PEPTIDE SYNTHETASE"/>
    <property type="match status" value="1"/>
</dbReference>
<comment type="caution">
    <text evidence="2">The sequence shown here is derived from an EMBL/GenBank/DDBJ whole genome shotgun (WGS) entry which is preliminary data.</text>
</comment>
<dbReference type="FunFam" id="3.40.50.980:FF:000001">
    <property type="entry name" value="Non-ribosomal peptide synthetase"/>
    <property type="match status" value="1"/>
</dbReference>
<evidence type="ECO:0000313" key="3">
    <source>
        <dbReference type="Proteomes" id="UP000193944"/>
    </source>
</evidence>
<name>A0A1Y1VUU6_9FUNG</name>
<protein>
    <submittedName>
        <fullName evidence="2">Acetyl-CoA synthetase-like protein</fullName>
    </submittedName>
</protein>
<proteinExistence type="predicted"/>